<feature type="signal peptide" evidence="1">
    <location>
        <begin position="1"/>
        <end position="28"/>
    </location>
</feature>
<dbReference type="KEGG" id="mcha:111025007"/>
<dbReference type="AlphaFoldDB" id="A0A6J1DZQ4"/>
<keyword evidence="1" id="KW-0732">Signal</keyword>
<dbReference type="Proteomes" id="UP000504603">
    <property type="component" value="Unplaced"/>
</dbReference>
<gene>
    <name evidence="3" type="primary">LOC111025007</name>
</gene>
<evidence type="ECO:0000256" key="1">
    <source>
        <dbReference type="SAM" id="SignalP"/>
    </source>
</evidence>
<accession>A0A6J1DZQ4</accession>
<proteinExistence type="predicted"/>
<feature type="chain" id="PRO_5026944327" evidence="1">
    <location>
        <begin position="29"/>
        <end position="48"/>
    </location>
</feature>
<dbReference type="RefSeq" id="XP_022158544.1">
    <property type="nucleotide sequence ID" value="XM_022302852.1"/>
</dbReference>
<dbReference type="GeneID" id="111025007"/>
<dbReference type="PANTHER" id="PTHR48156">
    <property type="entry name" value="TRANSMEMBRANE PROTEIN"/>
    <property type="match status" value="1"/>
</dbReference>
<name>A0A6J1DZQ4_MOMCH</name>
<evidence type="ECO:0000313" key="3">
    <source>
        <dbReference type="RefSeq" id="XP_022158544.1"/>
    </source>
</evidence>
<keyword evidence="2" id="KW-1185">Reference proteome</keyword>
<reference evidence="3" key="1">
    <citation type="submission" date="2025-08" db="UniProtKB">
        <authorList>
            <consortium name="RefSeq"/>
        </authorList>
    </citation>
    <scope>IDENTIFICATION</scope>
    <source>
        <strain evidence="3">OHB3-1</strain>
    </source>
</reference>
<evidence type="ECO:0000313" key="2">
    <source>
        <dbReference type="Proteomes" id="UP000504603"/>
    </source>
</evidence>
<sequence length="48" mass="5299">MAMPWHMAFWMAEMVWIALSGWISSCLAFADEVAGSIRTGDIGPFHIG</sequence>
<protein>
    <submittedName>
        <fullName evidence="3">Uncharacterized protein LOC111025007</fullName>
    </submittedName>
</protein>
<organism evidence="2 3">
    <name type="scientific">Momordica charantia</name>
    <name type="common">Bitter gourd</name>
    <name type="synonym">Balsam pear</name>
    <dbReference type="NCBI Taxonomy" id="3673"/>
    <lineage>
        <taxon>Eukaryota</taxon>
        <taxon>Viridiplantae</taxon>
        <taxon>Streptophyta</taxon>
        <taxon>Embryophyta</taxon>
        <taxon>Tracheophyta</taxon>
        <taxon>Spermatophyta</taxon>
        <taxon>Magnoliopsida</taxon>
        <taxon>eudicotyledons</taxon>
        <taxon>Gunneridae</taxon>
        <taxon>Pentapetalae</taxon>
        <taxon>rosids</taxon>
        <taxon>fabids</taxon>
        <taxon>Cucurbitales</taxon>
        <taxon>Cucurbitaceae</taxon>
        <taxon>Momordiceae</taxon>
        <taxon>Momordica</taxon>
    </lineage>
</organism>
<dbReference type="OrthoDB" id="603217at2759"/>
<dbReference type="PANTHER" id="PTHR48156:SF1">
    <property type="entry name" value="TRANSMEMBRANE PROTEIN"/>
    <property type="match status" value="1"/>
</dbReference>